<dbReference type="InterPro" id="IPR038528">
    <property type="entry name" value="TEL2_C_sf"/>
</dbReference>
<evidence type="ECO:0000259" key="2">
    <source>
        <dbReference type="Pfam" id="PF10193"/>
    </source>
</evidence>
<accession>A0ABQ9J3Z6</accession>
<comment type="similarity">
    <text evidence="1">Belongs to the TEL2 family.</text>
</comment>
<comment type="caution">
    <text evidence="3">The sequence shown here is derived from an EMBL/GenBank/DDBJ whole genome shotgun (WGS) entry which is preliminary data.</text>
</comment>
<protein>
    <recommendedName>
        <fullName evidence="2">Telomere length regulation protein conserved domain-containing protein</fullName>
    </recommendedName>
</protein>
<dbReference type="InterPro" id="IPR019337">
    <property type="entry name" value="Telomere_length_regulation_dom"/>
</dbReference>
<dbReference type="Gene3D" id="1.25.40.720">
    <property type="entry name" value="Telomere length regulation protein 2, C-terminal domain"/>
    <property type="match status" value="2"/>
</dbReference>
<dbReference type="Proteomes" id="UP001162164">
    <property type="component" value="Unassembled WGS sequence"/>
</dbReference>
<name>A0ABQ9J3Z6_9CUCU</name>
<sequence>MINELQSLYDTNLQELYKLKTDFNTNAADLLKVLLITDLKEVEYIPPDRRIRNKICPPANNEVLIINATKPKIDYIKIIDNTNFELDSDDDLEPYDLSNDVKVTKKNPPAYLRDLRDGLLEMEDYEIFTLSLENCEKLIVSQLSDDDATIGLELLEILLSLEPKFYVENFDSLIHADLGTYSIARRIFMLDVLRQAARTLSDLKKSDKPESHLTKKDTKTEQCRGETLAVIMGAAENCLIAPRMAKEIFHFSWFLRFHNDVKVRMGVLTLISSAILNVPETILIQDSINELFEIRLWLADLLNPVRGEPNLECRSLAACAMILIEGILKVELYKTFENPPAPLYTVKYPNRPVGMYKKRAHKLKETPFSFILSVTVGGGINEHNQMCRE</sequence>
<gene>
    <name evidence="3" type="ORF">NQ317_013801</name>
</gene>
<feature type="domain" description="Telomere length regulation protein conserved" evidence="2">
    <location>
        <begin position="109"/>
        <end position="173"/>
    </location>
</feature>
<evidence type="ECO:0000313" key="4">
    <source>
        <dbReference type="Proteomes" id="UP001162164"/>
    </source>
</evidence>
<dbReference type="PANTHER" id="PTHR15830:SF10">
    <property type="entry name" value="TELOMERE LENGTH REGULATION PROTEIN TEL2 HOMOLOG"/>
    <property type="match status" value="1"/>
</dbReference>
<dbReference type="InterPro" id="IPR051970">
    <property type="entry name" value="TEL2_Regulation"/>
</dbReference>
<organism evidence="3 4">
    <name type="scientific">Molorchus minor</name>
    <dbReference type="NCBI Taxonomy" id="1323400"/>
    <lineage>
        <taxon>Eukaryota</taxon>
        <taxon>Metazoa</taxon>
        <taxon>Ecdysozoa</taxon>
        <taxon>Arthropoda</taxon>
        <taxon>Hexapoda</taxon>
        <taxon>Insecta</taxon>
        <taxon>Pterygota</taxon>
        <taxon>Neoptera</taxon>
        <taxon>Endopterygota</taxon>
        <taxon>Coleoptera</taxon>
        <taxon>Polyphaga</taxon>
        <taxon>Cucujiformia</taxon>
        <taxon>Chrysomeloidea</taxon>
        <taxon>Cerambycidae</taxon>
        <taxon>Lamiinae</taxon>
        <taxon>Monochamini</taxon>
        <taxon>Molorchus</taxon>
    </lineage>
</organism>
<dbReference type="PANTHER" id="PTHR15830">
    <property type="entry name" value="TELOMERE LENGTH REGULATION PROTEIN TEL2 FAMILY MEMBER"/>
    <property type="match status" value="1"/>
</dbReference>
<proteinExistence type="inferred from homology"/>
<dbReference type="Pfam" id="PF10193">
    <property type="entry name" value="Telomere_reg-2"/>
    <property type="match status" value="1"/>
</dbReference>
<keyword evidence="4" id="KW-1185">Reference proteome</keyword>
<reference evidence="3" key="1">
    <citation type="journal article" date="2023" name="Insect Mol. Biol.">
        <title>Genome sequencing provides insights into the evolution of gene families encoding plant cell wall-degrading enzymes in longhorned beetles.</title>
        <authorList>
            <person name="Shin N.R."/>
            <person name="Okamura Y."/>
            <person name="Kirsch R."/>
            <person name="Pauchet Y."/>
        </authorList>
    </citation>
    <scope>NUCLEOTIDE SEQUENCE</scope>
    <source>
        <strain evidence="3">MMC_N1</strain>
    </source>
</reference>
<dbReference type="EMBL" id="JAPWTJ010001305">
    <property type="protein sequence ID" value="KAJ8972747.1"/>
    <property type="molecule type" value="Genomic_DNA"/>
</dbReference>
<evidence type="ECO:0000313" key="3">
    <source>
        <dbReference type="EMBL" id="KAJ8972747.1"/>
    </source>
</evidence>
<evidence type="ECO:0000256" key="1">
    <source>
        <dbReference type="ARBA" id="ARBA00006133"/>
    </source>
</evidence>